<feature type="domain" description="Toprim" evidence="9">
    <location>
        <begin position="3"/>
        <end position="155"/>
    </location>
</feature>
<dbReference type="OrthoDB" id="430051at2759"/>
<dbReference type="GO" id="GO:0003677">
    <property type="term" value="F:DNA binding"/>
    <property type="evidence" value="ECO:0007669"/>
    <property type="project" value="UniProtKB-KW"/>
</dbReference>
<dbReference type="SMART" id="SM00437">
    <property type="entry name" value="TOP1Ac"/>
    <property type="match status" value="1"/>
</dbReference>
<evidence type="ECO:0000256" key="3">
    <source>
        <dbReference type="ARBA" id="ARBA00012891"/>
    </source>
</evidence>
<evidence type="ECO:0000256" key="7">
    <source>
        <dbReference type="RuleBase" id="RU362092"/>
    </source>
</evidence>
<dbReference type="InterPro" id="IPR003601">
    <property type="entry name" value="Topo_IA_2"/>
</dbReference>
<dbReference type="PROSITE" id="PS50880">
    <property type="entry name" value="TOPRIM"/>
    <property type="match status" value="1"/>
</dbReference>
<dbReference type="InterPro" id="IPR000380">
    <property type="entry name" value="Topo_IA"/>
</dbReference>
<dbReference type="Pfam" id="PF01751">
    <property type="entry name" value="Toprim"/>
    <property type="match status" value="1"/>
</dbReference>
<evidence type="ECO:0000259" key="9">
    <source>
        <dbReference type="PROSITE" id="PS50880"/>
    </source>
</evidence>
<sequence length="850" mass="96027">MRTVLMVAEKPSLAQSLAKILSNGSATSRKGFNGACSVHEYTGQFHGENVRFKFTSVCGHVMTLDFLPSYNNWDKVDPAELFAATTEKKEATAKLKMPAFLEKEGRGCDFLVLWLDCDKEGENICFEVIDAVKYSMSKPRGNEQQIFRARFSSITDTDVKRAMANLSVPNESEARSVDARLELDLRIGCAFTRFQTKFFQGKYGDLDSTLISFGPCQTPTLGFCVERHDRIQSFKPDTYWILNVELLLPGDRRLQIDWERVRLFDREVIQLFHSEIKQHNNAIVVKIDKKQKSKARPVALNTVEMLRTASSGLGFGPQHTMQIAERLYTQGYISYPRTETTQYPANFDLKGTLRMQCSNSQWGSYAQELLNNGINKPKQGQDAGDHPPITPMKPASEDVLDRDSWRLYDFITKYFMATIDYDCKYLQTTILFNIGEEEFSVTGNEIISPGFTSIMSWKSLSPDASLPSLKTGDTLPIRDVRINERQTSPPDYLTESELITLMEKFGIGTDASIPVHINNICERNYVTIESGRKLKPTALGVVLVHGYQKIDIDLVKPSMRAAIEEQLTLIAQNKADFHEVLSWTLDVFVKKFQYFVENIADMDELFEVTFSPLAATGKPLSRCGKCKRFMKLITAKPARLHCSTCNETFNVPQNGNIKLYKELKCPLDDFELVLWTTGGKGKTYPLCPYCLNHPPFPDMKKGMGCNECTHPTCQHALEQTGVSNCLECDNGTLVLDPTSAPKWRMCCNRCNVVINMFENAHKINLTDDSCDECQSTILKIEFNKNKTPLDNGCTTHIGCVFCDPILVPLVEIKRAVALRRRKGGQKSSRPRRKGPKKPKDKMAQLAAYFV</sequence>
<dbReference type="InterPro" id="IPR056452">
    <property type="entry name" value="Zn_ribbon_TOP3B"/>
</dbReference>
<dbReference type="Gene3D" id="2.70.20.10">
    <property type="entry name" value="Topoisomerase I, domain 3"/>
    <property type="match status" value="1"/>
</dbReference>
<dbReference type="InterPro" id="IPR013825">
    <property type="entry name" value="Topo_IA_cen_sub2"/>
</dbReference>
<dbReference type="InterPro" id="IPR023406">
    <property type="entry name" value="Topo_IA_AS"/>
</dbReference>
<dbReference type="InterPro" id="IPR013497">
    <property type="entry name" value="Topo_IA_cen"/>
</dbReference>
<dbReference type="EC" id="5.6.2.1" evidence="3 7"/>
<evidence type="ECO:0000256" key="4">
    <source>
        <dbReference type="ARBA" id="ARBA00023029"/>
    </source>
</evidence>
<dbReference type="SUPFAM" id="SSF56712">
    <property type="entry name" value="Prokaryotic type I DNA topoisomerase"/>
    <property type="match status" value="1"/>
</dbReference>
<reference evidence="11 12" key="1">
    <citation type="submission" date="2020-08" db="EMBL/GenBank/DDBJ databases">
        <authorList>
            <person name="Hejnol A."/>
        </authorList>
    </citation>
    <scope>NUCLEOTIDE SEQUENCE [LARGE SCALE GENOMIC DNA]</scope>
</reference>
<evidence type="ECO:0000256" key="2">
    <source>
        <dbReference type="ARBA" id="ARBA00009446"/>
    </source>
</evidence>
<dbReference type="Gene3D" id="3.40.50.140">
    <property type="match status" value="1"/>
</dbReference>
<proteinExistence type="inferred from homology"/>
<dbReference type="InterPro" id="IPR006171">
    <property type="entry name" value="TOPRIM_dom"/>
</dbReference>
<comment type="caution">
    <text evidence="11">The sequence shown here is derived from an EMBL/GenBank/DDBJ whole genome shotgun (WGS) entry which is preliminary data.</text>
</comment>
<dbReference type="PANTHER" id="PTHR11390">
    <property type="entry name" value="PROKARYOTIC DNA TOPOISOMERASE"/>
    <property type="match status" value="1"/>
</dbReference>
<comment type="function">
    <text evidence="7">Introduces a single-strand break via transesterification at a target site in duplex DNA. Releases the supercoiling and torsional tension of DNA introduced during the DNA replication and transcription by transiently cleaving and rejoining one strand of the DNA duplex. The scissile phosphodiester is attacked by the catalytic tyrosine of the enzyme, resulting in the formation of a DNA-(5'-phosphotyrosyl)-enzyme intermediate and the expulsion of a 3'-OH DNA strand.</text>
</comment>
<evidence type="ECO:0000259" key="10">
    <source>
        <dbReference type="PROSITE" id="PS52039"/>
    </source>
</evidence>
<dbReference type="InterPro" id="IPR034144">
    <property type="entry name" value="TOPRIM_TopoIII"/>
</dbReference>
<dbReference type="PROSITE" id="PS52039">
    <property type="entry name" value="TOPO_IA_2"/>
    <property type="match status" value="1"/>
</dbReference>
<dbReference type="AlphaFoldDB" id="A0A7I8VP90"/>
<dbReference type="Gene3D" id="1.10.290.10">
    <property type="entry name" value="Topoisomerase I, domain 4"/>
    <property type="match status" value="1"/>
</dbReference>
<organism evidence="11 12">
    <name type="scientific">Dimorphilus gyrociliatus</name>
    <dbReference type="NCBI Taxonomy" id="2664684"/>
    <lineage>
        <taxon>Eukaryota</taxon>
        <taxon>Metazoa</taxon>
        <taxon>Spiralia</taxon>
        <taxon>Lophotrochozoa</taxon>
        <taxon>Annelida</taxon>
        <taxon>Polychaeta</taxon>
        <taxon>Polychaeta incertae sedis</taxon>
        <taxon>Dinophilidae</taxon>
        <taxon>Dimorphilus</taxon>
    </lineage>
</organism>
<dbReference type="SMART" id="SM00436">
    <property type="entry name" value="TOP1Bc"/>
    <property type="match status" value="1"/>
</dbReference>
<evidence type="ECO:0000256" key="6">
    <source>
        <dbReference type="ARBA" id="ARBA00023235"/>
    </source>
</evidence>
<feature type="compositionally biased region" description="Basic residues" evidence="8">
    <location>
        <begin position="820"/>
        <end position="839"/>
    </location>
</feature>
<evidence type="ECO:0000313" key="11">
    <source>
        <dbReference type="EMBL" id="CAD5116389.1"/>
    </source>
</evidence>
<comment type="catalytic activity">
    <reaction evidence="1 7">
        <text>ATP-independent breakage of single-stranded DNA, followed by passage and rejoining.</text>
        <dbReference type="EC" id="5.6.2.1"/>
    </reaction>
</comment>
<dbReference type="InterPro" id="IPR013826">
    <property type="entry name" value="Topo_IA_cen_sub3"/>
</dbReference>
<evidence type="ECO:0000256" key="5">
    <source>
        <dbReference type="ARBA" id="ARBA00023125"/>
    </source>
</evidence>
<dbReference type="CDD" id="cd03362">
    <property type="entry name" value="TOPRIM_TopoIA_TopoIII"/>
    <property type="match status" value="1"/>
</dbReference>
<dbReference type="Proteomes" id="UP000549394">
    <property type="component" value="Unassembled WGS sequence"/>
</dbReference>
<dbReference type="InterPro" id="IPR003602">
    <property type="entry name" value="Topo_IA_DNA-bd_dom"/>
</dbReference>
<dbReference type="FunFam" id="1.10.290.10:FF:000001">
    <property type="entry name" value="DNA topoisomerase"/>
    <property type="match status" value="1"/>
</dbReference>
<evidence type="ECO:0000256" key="1">
    <source>
        <dbReference type="ARBA" id="ARBA00000213"/>
    </source>
</evidence>
<keyword evidence="6 7" id="KW-0413">Isomerase</keyword>
<dbReference type="Gene3D" id="1.10.460.10">
    <property type="entry name" value="Topoisomerase I, domain 2"/>
    <property type="match status" value="1"/>
</dbReference>
<dbReference type="Pfam" id="PF23546">
    <property type="entry name" value="Zn_ribbon_TOP3B"/>
    <property type="match status" value="1"/>
</dbReference>
<dbReference type="CDD" id="cd00186">
    <property type="entry name" value="TOP1Ac"/>
    <property type="match status" value="1"/>
</dbReference>
<dbReference type="PRINTS" id="PR00417">
    <property type="entry name" value="PRTPISMRASEI"/>
</dbReference>
<dbReference type="Pfam" id="PF01131">
    <property type="entry name" value="Topoisom_bac"/>
    <property type="match status" value="1"/>
</dbReference>
<dbReference type="SMART" id="SM00493">
    <property type="entry name" value="TOPRIM"/>
    <property type="match status" value="1"/>
</dbReference>
<feature type="region of interest" description="Disordered" evidence="8">
    <location>
        <begin position="820"/>
        <end position="842"/>
    </location>
</feature>
<dbReference type="GO" id="GO:0006265">
    <property type="term" value="P:DNA topological change"/>
    <property type="evidence" value="ECO:0007669"/>
    <property type="project" value="InterPro"/>
</dbReference>
<dbReference type="GO" id="GO:0005634">
    <property type="term" value="C:nucleus"/>
    <property type="evidence" value="ECO:0007669"/>
    <property type="project" value="TreeGrafter"/>
</dbReference>
<evidence type="ECO:0000256" key="8">
    <source>
        <dbReference type="SAM" id="MobiDB-lite"/>
    </source>
</evidence>
<keyword evidence="12" id="KW-1185">Reference proteome</keyword>
<evidence type="ECO:0000313" key="12">
    <source>
        <dbReference type="Proteomes" id="UP000549394"/>
    </source>
</evidence>
<dbReference type="GO" id="GO:0006310">
    <property type="term" value="P:DNA recombination"/>
    <property type="evidence" value="ECO:0007669"/>
    <property type="project" value="TreeGrafter"/>
</dbReference>
<dbReference type="PROSITE" id="PS00396">
    <property type="entry name" value="TOPO_IA_1"/>
    <property type="match status" value="1"/>
</dbReference>
<dbReference type="PANTHER" id="PTHR11390:SF20">
    <property type="entry name" value="DNA TOPOISOMERASE 3-BETA-1"/>
    <property type="match status" value="1"/>
</dbReference>
<dbReference type="InterPro" id="IPR013824">
    <property type="entry name" value="Topo_IA_cen_sub1"/>
</dbReference>
<keyword evidence="5 7" id="KW-0238">DNA-binding</keyword>
<name>A0A7I8VP90_9ANNE</name>
<dbReference type="InterPro" id="IPR023405">
    <property type="entry name" value="Topo_IA_core_domain"/>
</dbReference>
<dbReference type="GO" id="GO:0003917">
    <property type="term" value="F:DNA topoisomerase type I (single strand cut, ATP-independent) activity"/>
    <property type="evidence" value="ECO:0007669"/>
    <property type="project" value="UniProtKB-EC"/>
</dbReference>
<gene>
    <name evidence="11" type="ORF">DGYR_LOCUS5026</name>
</gene>
<feature type="region of interest" description="Disordered" evidence="8">
    <location>
        <begin position="373"/>
        <end position="396"/>
    </location>
</feature>
<feature type="domain" description="Topo IA-type catalytic" evidence="10">
    <location>
        <begin position="170"/>
        <end position="592"/>
    </location>
</feature>
<accession>A0A7I8VP90</accession>
<dbReference type="GO" id="GO:0006281">
    <property type="term" value="P:DNA repair"/>
    <property type="evidence" value="ECO:0007669"/>
    <property type="project" value="TreeGrafter"/>
</dbReference>
<dbReference type="EMBL" id="CAJFCJ010000006">
    <property type="protein sequence ID" value="CAD5116389.1"/>
    <property type="molecule type" value="Genomic_DNA"/>
</dbReference>
<dbReference type="FunFam" id="3.40.50.140:FF:000002">
    <property type="entry name" value="DNA topoisomerase"/>
    <property type="match status" value="1"/>
</dbReference>
<keyword evidence="4 7" id="KW-0799">Topoisomerase</keyword>
<protein>
    <recommendedName>
        <fullName evidence="3 7">DNA topoisomerase</fullName>
        <ecNumber evidence="3 7">5.6.2.1</ecNumber>
    </recommendedName>
</protein>
<comment type="similarity">
    <text evidence="2 7">Belongs to the type IA topoisomerase family.</text>
</comment>